<organism evidence="2 3">
    <name type="scientific">Roseateles puraquae</name>
    <dbReference type="NCBI Taxonomy" id="431059"/>
    <lineage>
        <taxon>Bacteria</taxon>
        <taxon>Pseudomonadati</taxon>
        <taxon>Pseudomonadota</taxon>
        <taxon>Betaproteobacteria</taxon>
        <taxon>Burkholderiales</taxon>
        <taxon>Sphaerotilaceae</taxon>
        <taxon>Roseateles</taxon>
    </lineage>
</organism>
<dbReference type="InterPro" id="IPR031044">
    <property type="entry name" value="Small_Trp_rich"/>
</dbReference>
<keyword evidence="1" id="KW-0812">Transmembrane</keyword>
<dbReference type="Proteomes" id="UP000197446">
    <property type="component" value="Unassembled WGS sequence"/>
</dbReference>
<protein>
    <recommendedName>
        <fullName evidence="4">TIGR04438 family Trp-rich protein</fullName>
    </recommendedName>
</protein>
<proteinExistence type="predicted"/>
<dbReference type="EMBL" id="NISI01000008">
    <property type="protein sequence ID" value="OWR02569.1"/>
    <property type="molecule type" value="Genomic_DNA"/>
</dbReference>
<dbReference type="AlphaFoldDB" id="A0A254N351"/>
<dbReference type="NCBIfam" id="TIGR04438">
    <property type="entry name" value="small_Trp_rich"/>
    <property type="match status" value="1"/>
</dbReference>
<evidence type="ECO:0000313" key="3">
    <source>
        <dbReference type="Proteomes" id="UP000197446"/>
    </source>
</evidence>
<dbReference type="OrthoDB" id="8689816at2"/>
<dbReference type="RefSeq" id="WP_088484836.1">
    <property type="nucleotide sequence ID" value="NZ_JBCNLH010000011.1"/>
</dbReference>
<keyword evidence="1" id="KW-1133">Transmembrane helix</keyword>
<evidence type="ECO:0008006" key="4">
    <source>
        <dbReference type="Google" id="ProtNLM"/>
    </source>
</evidence>
<evidence type="ECO:0000256" key="1">
    <source>
        <dbReference type="SAM" id="Phobius"/>
    </source>
</evidence>
<gene>
    <name evidence="2" type="ORF">CDO81_19155</name>
</gene>
<accession>A0A254N351</accession>
<sequence>MGFVLLGVLFVVLRLGGWVQFHKDDFWAWIIVLSPFLGAALWWMWSDSSGRTQRKAMEAQDARKAARREQQMEALGTFKPGAKKKR</sequence>
<keyword evidence="3" id="KW-1185">Reference proteome</keyword>
<keyword evidence="1" id="KW-0472">Membrane</keyword>
<evidence type="ECO:0000313" key="2">
    <source>
        <dbReference type="EMBL" id="OWR02569.1"/>
    </source>
</evidence>
<reference evidence="2 3" key="1">
    <citation type="journal article" date="2007" name="Int. J. Syst. Evol. Microbiol.">
        <title>Description of Pelomonas aquatica sp. nov. and Pelomonas puraquae sp. nov., isolated from industrial and haemodialysis water.</title>
        <authorList>
            <person name="Gomila M."/>
            <person name="Bowien B."/>
            <person name="Falsen E."/>
            <person name="Moore E.R."/>
            <person name="Lalucat J."/>
        </authorList>
    </citation>
    <scope>NUCLEOTIDE SEQUENCE [LARGE SCALE GENOMIC DNA]</scope>
    <source>
        <strain evidence="2 3">CCUG 52769</strain>
    </source>
</reference>
<name>A0A254N351_9BURK</name>
<comment type="caution">
    <text evidence="2">The sequence shown here is derived from an EMBL/GenBank/DDBJ whole genome shotgun (WGS) entry which is preliminary data.</text>
</comment>
<feature type="transmembrane region" description="Helical" evidence="1">
    <location>
        <begin position="26"/>
        <end position="45"/>
    </location>
</feature>